<evidence type="ECO:0000313" key="3">
    <source>
        <dbReference type="Proteomes" id="UP000326041"/>
    </source>
</evidence>
<keyword evidence="1" id="KW-1133">Transmembrane helix</keyword>
<keyword evidence="1" id="KW-0472">Membrane</keyword>
<gene>
    <name evidence="2" type="ORF">CP972_26655</name>
</gene>
<keyword evidence="1" id="KW-0812">Transmembrane</keyword>
<organism evidence="2 3">
    <name type="scientific">Streptomyces prasinus</name>
    <dbReference type="NCBI Taxonomy" id="67345"/>
    <lineage>
        <taxon>Bacteria</taxon>
        <taxon>Bacillati</taxon>
        <taxon>Actinomycetota</taxon>
        <taxon>Actinomycetes</taxon>
        <taxon>Kitasatosporales</taxon>
        <taxon>Streptomycetaceae</taxon>
        <taxon>Streptomyces</taxon>
    </lineage>
</organism>
<evidence type="ECO:0000313" key="2">
    <source>
        <dbReference type="EMBL" id="QEV08742.1"/>
    </source>
</evidence>
<accession>A0ABX6B4J2</accession>
<protein>
    <submittedName>
        <fullName evidence="2">Uncharacterized protein</fullName>
    </submittedName>
</protein>
<reference evidence="2 3" key="1">
    <citation type="submission" date="2017-09" db="EMBL/GenBank/DDBJ databases">
        <authorList>
            <person name="Lee N."/>
            <person name="Cho B.-K."/>
        </authorList>
    </citation>
    <scope>NUCLEOTIDE SEQUENCE [LARGE SCALE GENOMIC DNA]</scope>
    <source>
        <strain evidence="2 3">ATCC 13879</strain>
    </source>
</reference>
<dbReference type="Proteomes" id="UP000326041">
    <property type="component" value="Chromosome"/>
</dbReference>
<keyword evidence="3" id="KW-1185">Reference proteome</keyword>
<sequence>MTTLQLISLLLAVSTSVHIGCVSAFVAWRGGVRPTTAFLIGGGSCGTACGLYLAAVSAYQ</sequence>
<feature type="transmembrane region" description="Helical" evidence="1">
    <location>
        <begin position="34"/>
        <end position="55"/>
    </location>
</feature>
<name>A0ABX6B4J2_9ACTN</name>
<evidence type="ECO:0000256" key="1">
    <source>
        <dbReference type="SAM" id="Phobius"/>
    </source>
</evidence>
<proteinExistence type="predicted"/>
<dbReference type="EMBL" id="CP023697">
    <property type="protein sequence ID" value="QEV08742.1"/>
    <property type="molecule type" value="Genomic_DNA"/>
</dbReference>